<keyword evidence="2" id="KW-0812">Transmembrane</keyword>
<dbReference type="RefSeq" id="WP_114627266.1">
    <property type="nucleotide sequence ID" value="NZ_QQNA01000343.1"/>
</dbReference>
<proteinExistence type="predicted"/>
<feature type="transmembrane region" description="Helical" evidence="2">
    <location>
        <begin position="89"/>
        <end position="112"/>
    </location>
</feature>
<comment type="caution">
    <text evidence="3">The sequence shown here is derived from an EMBL/GenBank/DDBJ whole genome shotgun (WGS) entry which is preliminary data.</text>
</comment>
<accession>A0A370B1K8</accession>
<keyword evidence="2" id="KW-0472">Membrane</keyword>
<feature type="transmembrane region" description="Helical" evidence="2">
    <location>
        <begin position="163"/>
        <end position="183"/>
    </location>
</feature>
<feature type="region of interest" description="Disordered" evidence="1">
    <location>
        <begin position="271"/>
        <end position="303"/>
    </location>
</feature>
<feature type="transmembrane region" description="Helical" evidence="2">
    <location>
        <begin position="195"/>
        <end position="215"/>
    </location>
</feature>
<name>A0A370B1K8_9ACTN</name>
<evidence type="ECO:0008006" key="5">
    <source>
        <dbReference type="Google" id="ProtNLM"/>
    </source>
</evidence>
<sequence>MHASTVRNLLVRGMIAGVLAGLLAFALAYFAGEPSVRDSIAQEEANSAPAHQHGGAEEDPADSTASQPQAHHHDEEEEELVSRPVQSTFGLATGVLVYGVAVGGIASLVFAVGLGRIGRFGPRATAALIAGAAFVTVYLVPFLKYPANPPAVGDPDTIGKRTALFFLMILLSVLLAFAAIIAGRRLAPRLGNWNASLAAGAGYVVAVAVACLLLPANTDAIPETFPAALLWEFRLSSIAVQALLWTAFGLIFGALADGALRSGRAGAAREGAEASEASEGVEGVEEVEGAAGVASERPAGSSG</sequence>
<evidence type="ECO:0000313" key="3">
    <source>
        <dbReference type="EMBL" id="RDG33265.1"/>
    </source>
</evidence>
<evidence type="ECO:0000256" key="2">
    <source>
        <dbReference type="SAM" id="Phobius"/>
    </source>
</evidence>
<gene>
    <name evidence="3" type="ORF">DVH02_31515</name>
</gene>
<feature type="region of interest" description="Disordered" evidence="1">
    <location>
        <begin position="42"/>
        <end position="82"/>
    </location>
</feature>
<feature type="transmembrane region" description="Helical" evidence="2">
    <location>
        <begin position="124"/>
        <end position="143"/>
    </location>
</feature>
<dbReference type="InterPro" id="IPR012666">
    <property type="entry name" value="CbtA_put"/>
</dbReference>
<keyword evidence="4" id="KW-1185">Reference proteome</keyword>
<organism evidence="3 4">
    <name type="scientific">Streptomyces corynorhini</name>
    <dbReference type="NCBI Taxonomy" id="2282652"/>
    <lineage>
        <taxon>Bacteria</taxon>
        <taxon>Bacillati</taxon>
        <taxon>Actinomycetota</taxon>
        <taxon>Actinomycetes</taxon>
        <taxon>Kitasatosporales</taxon>
        <taxon>Streptomycetaceae</taxon>
        <taxon>Streptomyces</taxon>
    </lineage>
</organism>
<keyword evidence="2" id="KW-1133">Transmembrane helix</keyword>
<dbReference type="OrthoDB" id="6851830at2"/>
<evidence type="ECO:0000313" key="4">
    <source>
        <dbReference type="Proteomes" id="UP000253741"/>
    </source>
</evidence>
<dbReference type="Proteomes" id="UP000253741">
    <property type="component" value="Unassembled WGS sequence"/>
</dbReference>
<reference evidence="3 4" key="1">
    <citation type="submission" date="2018-07" db="EMBL/GenBank/DDBJ databases">
        <title>Streptomyces species from bats.</title>
        <authorList>
            <person name="Dunlap C."/>
        </authorList>
    </citation>
    <scope>NUCLEOTIDE SEQUENCE [LARGE SCALE GENOMIC DNA]</scope>
    <source>
        <strain evidence="3 4">AC230</strain>
    </source>
</reference>
<dbReference type="Pfam" id="PF09490">
    <property type="entry name" value="CbtA"/>
    <property type="match status" value="1"/>
</dbReference>
<dbReference type="AlphaFoldDB" id="A0A370B1K8"/>
<evidence type="ECO:0000256" key="1">
    <source>
        <dbReference type="SAM" id="MobiDB-lite"/>
    </source>
</evidence>
<feature type="transmembrane region" description="Helical" evidence="2">
    <location>
        <begin position="235"/>
        <end position="256"/>
    </location>
</feature>
<feature type="transmembrane region" description="Helical" evidence="2">
    <location>
        <begin position="9"/>
        <end position="31"/>
    </location>
</feature>
<dbReference type="EMBL" id="QQNA01000343">
    <property type="protein sequence ID" value="RDG33265.1"/>
    <property type="molecule type" value="Genomic_DNA"/>
</dbReference>
<feature type="compositionally biased region" description="Low complexity" evidence="1">
    <location>
        <begin position="271"/>
        <end position="281"/>
    </location>
</feature>
<protein>
    <recommendedName>
        <fullName evidence="5">Cobalt transporter</fullName>
    </recommendedName>
</protein>